<dbReference type="GO" id="GO:0043565">
    <property type="term" value="F:sequence-specific DNA binding"/>
    <property type="evidence" value="ECO:0007669"/>
    <property type="project" value="InterPro"/>
</dbReference>
<dbReference type="InterPro" id="IPR020449">
    <property type="entry name" value="Tscrpt_reg_AraC-type_HTH"/>
</dbReference>
<keyword evidence="1" id="KW-0805">Transcription regulation</keyword>
<proteinExistence type="predicted"/>
<evidence type="ECO:0000313" key="5">
    <source>
        <dbReference type="EMBL" id="TYP98364.1"/>
    </source>
</evidence>
<dbReference type="Pfam" id="PF12833">
    <property type="entry name" value="HTH_18"/>
    <property type="match status" value="1"/>
</dbReference>
<evidence type="ECO:0000313" key="6">
    <source>
        <dbReference type="Proteomes" id="UP000325105"/>
    </source>
</evidence>
<dbReference type="Pfam" id="PF02311">
    <property type="entry name" value="AraC_binding"/>
    <property type="match status" value="1"/>
</dbReference>
<dbReference type="RefSeq" id="WP_148906954.1">
    <property type="nucleotide sequence ID" value="NZ_VNHX01000001.1"/>
</dbReference>
<sequence length="287" mass="33441">MVARVPIIEQCAVSSRHEGDIMVEDLATYLQRNKNLVFPHRHNFYHFLLFTKGGGKHSIDFESYEVVPWQIYFMSPGQIHTWSFEGAIEGFVVNFDSDFFKTFLLRPDHIHQFSFFSGLVRDSVFVVKEELREAIIDVFSRLQQNVQDLAFVRVALLYLFHLLEGSRDHVQTFGQNIYNNTLLRNFLHLIELNYKKLRLPKEYAALLYITPNHLNALCKETLGVSAGEMIRGRILLEAKRLLVIRDYSVAEIAYALNFSDNSYFTKFFKKGEGVTPEEFRKQINDGK</sequence>
<dbReference type="PRINTS" id="PR00032">
    <property type="entry name" value="HTHARAC"/>
</dbReference>
<comment type="caution">
    <text evidence="5">The sequence shown here is derived from an EMBL/GenBank/DDBJ whole genome shotgun (WGS) entry which is preliminary data.</text>
</comment>
<dbReference type="AlphaFoldDB" id="A0A5S5DRQ1"/>
<keyword evidence="6" id="KW-1185">Reference proteome</keyword>
<accession>A0A5S5DRQ1</accession>
<dbReference type="Proteomes" id="UP000325105">
    <property type="component" value="Unassembled WGS sequence"/>
</dbReference>
<keyword evidence="2 5" id="KW-0238">DNA-binding</keyword>
<name>A0A5S5DRQ1_9SPHI</name>
<dbReference type="SUPFAM" id="SSF46689">
    <property type="entry name" value="Homeodomain-like"/>
    <property type="match status" value="1"/>
</dbReference>
<feature type="domain" description="HTH araC/xylS-type" evidence="4">
    <location>
        <begin position="184"/>
        <end position="282"/>
    </location>
</feature>
<evidence type="ECO:0000259" key="4">
    <source>
        <dbReference type="PROSITE" id="PS01124"/>
    </source>
</evidence>
<evidence type="ECO:0000256" key="1">
    <source>
        <dbReference type="ARBA" id="ARBA00023015"/>
    </source>
</evidence>
<dbReference type="OrthoDB" id="2585681at2"/>
<dbReference type="PROSITE" id="PS01124">
    <property type="entry name" value="HTH_ARAC_FAMILY_2"/>
    <property type="match status" value="1"/>
</dbReference>
<dbReference type="InterPro" id="IPR003313">
    <property type="entry name" value="AraC-bd"/>
</dbReference>
<organism evidence="5 6">
    <name type="scientific">Sphingobacterium allocomposti</name>
    <dbReference type="NCBI Taxonomy" id="415956"/>
    <lineage>
        <taxon>Bacteria</taxon>
        <taxon>Pseudomonadati</taxon>
        <taxon>Bacteroidota</taxon>
        <taxon>Sphingobacteriia</taxon>
        <taxon>Sphingobacteriales</taxon>
        <taxon>Sphingobacteriaceae</taxon>
        <taxon>Sphingobacterium</taxon>
    </lineage>
</organism>
<evidence type="ECO:0000256" key="2">
    <source>
        <dbReference type="ARBA" id="ARBA00023125"/>
    </source>
</evidence>
<dbReference type="EMBL" id="VNHX01000001">
    <property type="protein sequence ID" value="TYP98364.1"/>
    <property type="molecule type" value="Genomic_DNA"/>
</dbReference>
<protein>
    <submittedName>
        <fullName evidence="5">AraC-like DNA-binding protein</fullName>
    </submittedName>
</protein>
<dbReference type="PANTHER" id="PTHR43280:SF32">
    <property type="entry name" value="TRANSCRIPTIONAL REGULATORY PROTEIN"/>
    <property type="match status" value="1"/>
</dbReference>
<dbReference type="SUPFAM" id="SSF51215">
    <property type="entry name" value="Regulatory protein AraC"/>
    <property type="match status" value="1"/>
</dbReference>
<dbReference type="InterPro" id="IPR018060">
    <property type="entry name" value="HTH_AraC"/>
</dbReference>
<dbReference type="Gene3D" id="1.10.10.60">
    <property type="entry name" value="Homeodomain-like"/>
    <property type="match status" value="1"/>
</dbReference>
<dbReference type="PANTHER" id="PTHR43280">
    <property type="entry name" value="ARAC-FAMILY TRANSCRIPTIONAL REGULATOR"/>
    <property type="match status" value="1"/>
</dbReference>
<dbReference type="GO" id="GO:0003700">
    <property type="term" value="F:DNA-binding transcription factor activity"/>
    <property type="evidence" value="ECO:0007669"/>
    <property type="project" value="InterPro"/>
</dbReference>
<dbReference type="InterPro" id="IPR037923">
    <property type="entry name" value="HTH-like"/>
</dbReference>
<reference evidence="5 6" key="1">
    <citation type="submission" date="2019-07" db="EMBL/GenBank/DDBJ databases">
        <title>Genomic Encyclopedia of Archaeal and Bacterial Type Strains, Phase II (KMG-II): from individual species to whole genera.</title>
        <authorList>
            <person name="Goeker M."/>
        </authorList>
    </citation>
    <scope>NUCLEOTIDE SEQUENCE [LARGE SCALE GENOMIC DNA]</scope>
    <source>
        <strain evidence="5 6">DSM 18850</strain>
    </source>
</reference>
<evidence type="ECO:0000256" key="3">
    <source>
        <dbReference type="ARBA" id="ARBA00023163"/>
    </source>
</evidence>
<dbReference type="SMART" id="SM00342">
    <property type="entry name" value="HTH_ARAC"/>
    <property type="match status" value="1"/>
</dbReference>
<gene>
    <name evidence="5" type="ORF">BC792_10118</name>
</gene>
<dbReference type="InterPro" id="IPR009057">
    <property type="entry name" value="Homeodomain-like_sf"/>
</dbReference>
<keyword evidence="3" id="KW-0804">Transcription</keyword>